<name>A0A1I5BX35_9PROT</name>
<protein>
    <submittedName>
        <fullName evidence="2">Acetyltransferase (GNAT) domain-containing protein</fullName>
    </submittedName>
</protein>
<organism evidence="2 3">
    <name type="scientific">Nitrosospira briensis</name>
    <dbReference type="NCBI Taxonomy" id="35799"/>
    <lineage>
        <taxon>Bacteria</taxon>
        <taxon>Pseudomonadati</taxon>
        <taxon>Pseudomonadota</taxon>
        <taxon>Betaproteobacteria</taxon>
        <taxon>Nitrosomonadales</taxon>
        <taxon>Nitrosomonadaceae</taxon>
        <taxon>Nitrosospira</taxon>
    </lineage>
</organism>
<sequence length="313" mass="36137">MNETWHYQQVPLKIQLGDKILWAPRLWLQVREAGLDDEVPPVAEPIPPANPLQVDSQGFLIRSLRVIGKQPTLRRQGDYLCYIPSQYSRYYIDMCQSFEEYKSKFSSKTRSTLNRKVRKYAEHCGGNISWKVYKSPGEMAEFFGLARAVSRITYQEKLLDAGLPDSEEFRRQMEQLAQQGCVRGFILFYKNQPVSYLYCPISNGVLIYAFLGYDPGHMSFSVGTVLQWLALEYLFDENIFRFFDFTEGQSEHKKLFSTHSIQCANVFFLRKSASNLLLVRGRELVDRLGQVAGEALDRLGMKTSVKRLMRFGG</sequence>
<gene>
    <name evidence="2" type="ORF">SAMN05216386_1852</name>
</gene>
<reference evidence="3" key="1">
    <citation type="submission" date="2016-10" db="EMBL/GenBank/DDBJ databases">
        <authorList>
            <person name="Varghese N."/>
        </authorList>
    </citation>
    <scope>NUCLEOTIDE SEQUENCE [LARGE SCALE GENOMIC DNA]</scope>
    <source>
        <strain evidence="3">Nsp8</strain>
    </source>
</reference>
<evidence type="ECO:0000313" key="3">
    <source>
        <dbReference type="Proteomes" id="UP000183107"/>
    </source>
</evidence>
<dbReference type="Gene3D" id="3.40.630.30">
    <property type="match status" value="1"/>
</dbReference>
<dbReference type="GO" id="GO:0016740">
    <property type="term" value="F:transferase activity"/>
    <property type="evidence" value="ECO:0007669"/>
    <property type="project" value="UniProtKB-KW"/>
</dbReference>
<dbReference type="RefSeq" id="WP_074796858.1">
    <property type="nucleotide sequence ID" value="NZ_FOVJ01000003.1"/>
</dbReference>
<evidence type="ECO:0000313" key="2">
    <source>
        <dbReference type="EMBL" id="SFN79152.1"/>
    </source>
</evidence>
<dbReference type="InterPro" id="IPR038740">
    <property type="entry name" value="BioF2-like_GNAT_dom"/>
</dbReference>
<dbReference type="EMBL" id="FOVJ01000003">
    <property type="protein sequence ID" value="SFN79152.1"/>
    <property type="molecule type" value="Genomic_DNA"/>
</dbReference>
<proteinExistence type="predicted"/>
<keyword evidence="3" id="KW-1185">Reference proteome</keyword>
<keyword evidence="2" id="KW-0808">Transferase</keyword>
<dbReference type="OrthoDB" id="208468at2"/>
<dbReference type="Proteomes" id="UP000183107">
    <property type="component" value="Unassembled WGS sequence"/>
</dbReference>
<evidence type="ECO:0000259" key="1">
    <source>
        <dbReference type="Pfam" id="PF13480"/>
    </source>
</evidence>
<feature type="domain" description="BioF2-like acetyltransferase" evidence="1">
    <location>
        <begin position="107"/>
        <end position="254"/>
    </location>
</feature>
<dbReference type="SUPFAM" id="SSF55729">
    <property type="entry name" value="Acyl-CoA N-acyltransferases (Nat)"/>
    <property type="match status" value="1"/>
</dbReference>
<dbReference type="AlphaFoldDB" id="A0A1I5BX35"/>
<dbReference type="Pfam" id="PF13480">
    <property type="entry name" value="Acetyltransf_6"/>
    <property type="match status" value="1"/>
</dbReference>
<accession>A0A1I5BX35</accession>
<dbReference type="InterPro" id="IPR016181">
    <property type="entry name" value="Acyl_CoA_acyltransferase"/>
</dbReference>